<evidence type="ECO:0000313" key="28">
    <source>
        <dbReference type="EMBL" id="GMI72284.1"/>
    </source>
</evidence>
<dbReference type="InterPro" id="IPR003609">
    <property type="entry name" value="Pan_app"/>
</dbReference>
<dbReference type="SUPFAM" id="SSF51110">
    <property type="entry name" value="alpha-D-mannose-specific plant lectins"/>
    <property type="match status" value="1"/>
</dbReference>
<evidence type="ECO:0000256" key="6">
    <source>
        <dbReference type="ARBA" id="ARBA00022692"/>
    </source>
</evidence>
<organism evidence="28 29">
    <name type="scientific">Hibiscus trionum</name>
    <name type="common">Flower of an hour</name>
    <dbReference type="NCBI Taxonomy" id="183268"/>
    <lineage>
        <taxon>Eukaryota</taxon>
        <taxon>Viridiplantae</taxon>
        <taxon>Streptophyta</taxon>
        <taxon>Embryophyta</taxon>
        <taxon>Tracheophyta</taxon>
        <taxon>Spermatophyta</taxon>
        <taxon>Magnoliopsida</taxon>
        <taxon>eudicotyledons</taxon>
        <taxon>Gunneridae</taxon>
        <taxon>Pentapetalae</taxon>
        <taxon>rosids</taxon>
        <taxon>malvids</taxon>
        <taxon>Malvales</taxon>
        <taxon>Malvaceae</taxon>
        <taxon>Malvoideae</taxon>
        <taxon>Hibiscus</taxon>
    </lineage>
</organism>
<dbReference type="Pfam" id="PF01453">
    <property type="entry name" value="B_lectin"/>
    <property type="match status" value="1"/>
</dbReference>
<keyword evidence="7 23" id="KW-0732">Signal</keyword>
<comment type="subcellular location">
    <subcellularLocation>
        <location evidence="1">Cell membrane</location>
        <topology evidence="1">Single-pass type I membrane protein</topology>
    </subcellularLocation>
</comment>
<keyword evidence="5 19" id="KW-0808">Transferase</keyword>
<dbReference type="PROSITE" id="PS00108">
    <property type="entry name" value="PROTEIN_KINASE_ST"/>
    <property type="match status" value="1"/>
</dbReference>
<comment type="caution">
    <text evidence="28">The sequence shown here is derived from an EMBL/GenBank/DDBJ whole genome shotgun (WGS) entry which is preliminary data.</text>
</comment>
<dbReference type="SUPFAM" id="SSF56112">
    <property type="entry name" value="Protein kinase-like (PK-like)"/>
    <property type="match status" value="1"/>
</dbReference>
<evidence type="ECO:0000259" key="24">
    <source>
        <dbReference type="PROSITE" id="PS50011"/>
    </source>
</evidence>
<dbReference type="Gene3D" id="3.30.200.20">
    <property type="entry name" value="Phosphorylase Kinase, domain 1"/>
    <property type="match status" value="1"/>
</dbReference>
<dbReference type="InterPro" id="IPR036426">
    <property type="entry name" value="Bulb-type_lectin_dom_sf"/>
</dbReference>
<dbReference type="InterPro" id="IPR008271">
    <property type="entry name" value="Ser/Thr_kinase_AS"/>
</dbReference>
<dbReference type="CDD" id="cd14066">
    <property type="entry name" value="STKc_IRAK"/>
    <property type="match status" value="1"/>
</dbReference>
<evidence type="ECO:0000256" key="4">
    <source>
        <dbReference type="ARBA" id="ARBA00022536"/>
    </source>
</evidence>
<evidence type="ECO:0000256" key="22">
    <source>
        <dbReference type="SAM" id="Phobius"/>
    </source>
</evidence>
<dbReference type="EC" id="2.7.11.1" evidence="19"/>
<dbReference type="CDD" id="cd01098">
    <property type="entry name" value="PAN_AP_plant"/>
    <property type="match status" value="1"/>
</dbReference>
<dbReference type="PROSITE" id="PS50948">
    <property type="entry name" value="PAN"/>
    <property type="match status" value="1"/>
</dbReference>
<keyword evidence="2" id="KW-1003">Cell membrane</keyword>
<keyword evidence="8" id="KW-0430">Lectin</keyword>
<keyword evidence="29" id="KW-1185">Reference proteome</keyword>
<evidence type="ECO:0000256" key="3">
    <source>
        <dbReference type="ARBA" id="ARBA00022527"/>
    </source>
</evidence>
<comment type="caution">
    <text evidence="20">Lacks conserved residue(s) required for the propagation of feature annotation.</text>
</comment>
<feature type="transmembrane region" description="Helical" evidence="22">
    <location>
        <begin position="448"/>
        <end position="469"/>
    </location>
</feature>
<sequence>MGTNNKNKNPVFVFLSLLIFLLCSSPLFCHGDEYDGIRQGVTVKDGDTLLSEDGIFELGFFSPENSSSRYVGIWYKVDEEAVVWLANRGNPLSDRNGVLRIGFDGNLVVLDGNNISVWSSNVSGLSSNNTAAILQKTGNFVLLNNDGETIWESFNHPTDTFLPGMRAPVNSEIGEVRIFRSWKSTNDPSPGNYSVGIDPNGAPQIVMWDQTRRRWRSGQWDSSIFTGVVNMSNVASFLYGFKLSNADDNGTRYFTYDPSNPSDLLRFRIGWDGIEQQLRWDDGEKKWTVVLQLPDPANRCDLYNHCGNYSTCDNFVSQGTCNCLQGFRPKFPDQWSRGNWSGGCERRVELQCQRANGTGELHGFKRLRCMKLPDLANLWLSARSPDACRRSCLGNCSCTAYAFVYGIGCMIWTGDLVDVQHIEQRGRLEFFYRLHHSELDDSRKIPNVVIVITSLVGACFLVVSLWLIWRYKKNLKGLSAVSSMACCKDKDAAVFDESKSKSKDFSADLSGTSDILIDGNQVKGPELPIFNFSIVAAATNNFCAENKLGQGGFGAVYKGELPGGQEIAVKRLSGKSCQGLDEFKNEIILIAKLQHRNLVRLLGCSIQGEEKMLIYEYMPNKSLDNFLFAAKAGLDWKTRLSIIEGIARGLLYLHRDSRLRIIHRDLKASNILLDAEMNPKISDFGMARIFGGNQNEANTVRVVGTYGYMSPEYAMEGLFSVKSDVYSFGVLLLEIVSGRRNTSFRSSEYASLIAYAWHHWNENRAMEIVDPSIRDLCSPNQVLKCIHIGMLCVQDSAMHRPTMAAVVLMLESEAPTLPMARQPTFSSMRSSDEGQGILDGQEIVSSNDVTVTMIVGR</sequence>
<keyword evidence="14" id="KW-1015">Disulfide bond</keyword>
<dbReference type="EMBL" id="BSYR01000010">
    <property type="protein sequence ID" value="GMI72284.1"/>
    <property type="molecule type" value="Genomic_DNA"/>
</dbReference>
<evidence type="ECO:0000256" key="7">
    <source>
        <dbReference type="ARBA" id="ARBA00022729"/>
    </source>
</evidence>
<evidence type="ECO:0000256" key="16">
    <source>
        <dbReference type="ARBA" id="ARBA00023180"/>
    </source>
</evidence>
<dbReference type="SMART" id="SM00220">
    <property type="entry name" value="S_TKc"/>
    <property type="match status" value="1"/>
</dbReference>
<keyword evidence="4 20" id="KW-0245">EGF-like domain</keyword>
<protein>
    <recommendedName>
        <fullName evidence="19">Receptor-like serine/threonine-protein kinase</fullName>
        <ecNumber evidence="19">2.7.11.1</ecNumber>
    </recommendedName>
</protein>
<dbReference type="InterPro" id="IPR000742">
    <property type="entry name" value="EGF"/>
</dbReference>
<reference evidence="28" key="1">
    <citation type="submission" date="2023-05" db="EMBL/GenBank/DDBJ databases">
        <title>Genome and transcriptome analyses reveal genes involved in the formation of fine ridges on petal epidermal cells in Hibiscus trionum.</title>
        <authorList>
            <person name="Koshimizu S."/>
            <person name="Masuda S."/>
            <person name="Ishii T."/>
            <person name="Shirasu K."/>
            <person name="Hoshino A."/>
            <person name="Arita M."/>
        </authorList>
    </citation>
    <scope>NUCLEOTIDE SEQUENCE</scope>
    <source>
        <strain evidence="28">Hamamatsu line</strain>
    </source>
</reference>
<feature type="domain" description="EGF-like" evidence="25">
    <location>
        <begin position="296"/>
        <end position="333"/>
    </location>
</feature>
<dbReference type="InterPro" id="IPR001245">
    <property type="entry name" value="Ser-Thr/Tyr_kinase_cat_dom"/>
</dbReference>
<dbReference type="Pfam" id="PF08276">
    <property type="entry name" value="PAN_2"/>
    <property type="match status" value="1"/>
</dbReference>
<keyword evidence="12 22" id="KW-1133">Transmembrane helix</keyword>
<dbReference type="PROSITE" id="PS50927">
    <property type="entry name" value="BULB_LECTIN"/>
    <property type="match status" value="1"/>
</dbReference>
<dbReference type="GO" id="GO:0004674">
    <property type="term" value="F:protein serine/threonine kinase activity"/>
    <property type="evidence" value="ECO:0007669"/>
    <property type="project" value="UniProtKB-KW"/>
</dbReference>
<comment type="similarity">
    <text evidence="19">Belongs to the protein kinase superfamily. Ser/Thr protein kinase family.</text>
</comment>
<evidence type="ECO:0000256" key="11">
    <source>
        <dbReference type="ARBA" id="ARBA00022840"/>
    </source>
</evidence>
<dbReference type="PROSITE" id="PS50026">
    <property type="entry name" value="EGF_3"/>
    <property type="match status" value="1"/>
</dbReference>
<dbReference type="SMART" id="SM00473">
    <property type="entry name" value="PAN_AP"/>
    <property type="match status" value="1"/>
</dbReference>
<dbReference type="FunFam" id="2.90.10.10:FF:000005">
    <property type="entry name" value="G-type lectin S-receptor-like serine/threonine-protein kinase"/>
    <property type="match status" value="1"/>
</dbReference>
<evidence type="ECO:0000256" key="1">
    <source>
        <dbReference type="ARBA" id="ARBA00004251"/>
    </source>
</evidence>
<dbReference type="SMART" id="SM00108">
    <property type="entry name" value="B_lectin"/>
    <property type="match status" value="1"/>
</dbReference>
<dbReference type="InterPro" id="IPR001480">
    <property type="entry name" value="Bulb-type_lectin_dom"/>
</dbReference>
<dbReference type="InterPro" id="IPR011009">
    <property type="entry name" value="Kinase-like_dom_sf"/>
</dbReference>
<dbReference type="FunFam" id="1.10.510.10:FF:000060">
    <property type="entry name" value="G-type lectin S-receptor-like serine/threonine-protein kinase"/>
    <property type="match status" value="1"/>
</dbReference>
<dbReference type="InterPro" id="IPR000719">
    <property type="entry name" value="Prot_kinase_dom"/>
</dbReference>
<dbReference type="GO" id="GO:0005524">
    <property type="term" value="F:ATP binding"/>
    <property type="evidence" value="ECO:0007669"/>
    <property type="project" value="UniProtKB-UniRule"/>
</dbReference>
<keyword evidence="11 19" id="KW-0067">ATP-binding</keyword>
<name>A0A9W7H775_HIBTR</name>
<accession>A0A9W7H775</accession>
<feature type="domain" description="Apple" evidence="27">
    <location>
        <begin position="352"/>
        <end position="435"/>
    </location>
</feature>
<evidence type="ECO:0000259" key="25">
    <source>
        <dbReference type="PROSITE" id="PS50026"/>
    </source>
</evidence>
<dbReference type="AlphaFoldDB" id="A0A9W7H775"/>
<evidence type="ECO:0000256" key="18">
    <source>
        <dbReference type="ARBA" id="ARBA00048679"/>
    </source>
</evidence>
<dbReference type="PROSITE" id="PS00107">
    <property type="entry name" value="PROTEIN_KINASE_ATP"/>
    <property type="match status" value="1"/>
</dbReference>
<feature type="chain" id="PRO_5040733383" description="Receptor-like serine/threonine-protein kinase" evidence="23">
    <location>
        <begin position="32"/>
        <end position="857"/>
    </location>
</feature>
<keyword evidence="6 22" id="KW-0812">Transmembrane</keyword>
<dbReference type="Proteomes" id="UP001165190">
    <property type="component" value="Unassembled WGS sequence"/>
</dbReference>
<dbReference type="Gene3D" id="1.10.510.10">
    <property type="entry name" value="Transferase(Phosphotransferase) domain 1"/>
    <property type="match status" value="1"/>
</dbReference>
<dbReference type="PIRSF" id="PIRSF000641">
    <property type="entry name" value="SRK"/>
    <property type="match status" value="1"/>
</dbReference>
<evidence type="ECO:0000256" key="10">
    <source>
        <dbReference type="ARBA" id="ARBA00022777"/>
    </source>
</evidence>
<feature type="signal peptide" evidence="23">
    <location>
        <begin position="1"/>
        <end position="31"/>
    </location>
</feature>
<keyword evidence="10 19" id="KW-0418">Kinase</keyword>
<keyword evidence="16" id="KW-0325">Glycoprotein</keyword>
<dbReference type="CDD" id="cd00028">
    <property type="entry name" value="B_lectin"/>
    <property type="match status" value="1"/>
</dbReference>
<dbReference type="InterPro" id="IPR024171">
    <property type="entry name" value="SRK-like_kinase"/>
</dbReference>
<dbReference type="PANTHER" id="PTHR27002:SF932">
    <property type="entry name" value="RECEPTOR-LIKE SERINE_THREONINE-PROTEIN KINASE"/>
    <property type="match status" value="1"/>
</dbReference>
<dbReference type="Pfam" id="PF07714">
    <property type="entry name" value="PK_Tyr_Ser-Thr"/>
    <property type="match status" value="1"/>
</dbReference>
<evidence type="ECO:0000256" key="21">
    <source>
        <dbReference type="PROSITE-ProRule" id="PRU10141"/>
    </source>
</evidence>
<keyword evidence="9 19" id="KW-0547">Nucleotide-binding</keyword>
<keyword evidence="13 22" id="KW-0472">Membrane</keyword>
<evidence type="ECO:0000256" key="20">
    <source>
        <dbReference type="PROSITE-ProRule" id="PRU00076"/>
    </source>
</evidence>
<evidence type="ECO:0000256" key="15">
    <source>
        <dbReference type="ARBA" id="ARBA00023170"/>
    </source>
</evidence>
<gene>
    <name evidence="28" type="ORF">HRI_000897700</name>
</gene>
<evidence type="ECO:0000256" key="12">
    <source>
        <dbReference type="ARBA" id="ARBA00022989"/>
    </source>
</evidence>
<keyword evidence="3 19" id="KW-0723">Serine/threonine-protein kinase</keyword>
<keyword evidence="15" id="KW-0675">Receptor</keyword>
<dbReference type="InterPro" id="IPR000858">
    <property type="entry name" value="S_locus_glycoprot_dom"/>
</dbReference>
<dbReference type="PANTHER" id="PTHR27002">
    <property type="entry name" value="RECEPTOR-LIKE SERINE/THREONINE-PROTEIN KINASE SD1-8"/>
    <property type="match status" value="1"/>
</dbReference>
<dbReference type="Pfam" id="PF00954">
    <property type="entry name" value="S_locus_glycop"/>
    <property type="match status" value="1"/>
</dbReference>
<evidence type="ECO:0000256" key="19">
    <source>
        <dbReference type="PIRNR" id="PIRNR000641"/>
    </source>
</evidence>
<feature type="binding site" evidence="21">
    <location>
        <position position="570"/>
    </location>
    <ligand>
        <name>ATP</name>
        <dbReference type="ChEBI" id="CHEBI:30616"/>
    </ligand>
</feature>
<dbReference type="InterPro" id="IPR017441">
    <property type="entry name" value="Protein_kinase_ATP_BS"/>
</dbReference>
<evidence type="ECO:0000256" key="13">
    <source>
        <dbReference type="ARBA" id="ARBA00023136"/>
    </source>
</evidence>
<feature type="domain" description="Bulb-type lectin" evidence="26">
    <location>
        <begin position="34"/>
        <end position="155"/>
    </location>
</feature>
<evidence type="ECO:0000256" key="17">
    <source>
        <dbReference type="ARBA" id="ARBA00047899"/>
    </source>
</evidence>
<dbReference type="GO" id="GO:0030246">
    <property type="term" value="F:carbohydrate binding"/>
    <property type="evidence" value="ECO:0007669"/>
    <property type="project" value="UniProtKB-KW"/>
</dbReference>
<evidence type="ECO:0000256" key="14">
    <source>
        <dbReference type="ARBA" id="ARBA00023157"/>
    </source>
</evidence>
<proteinExistence type="inferred from homology"/>
<dbReference type="GO" id="GO:0005886">
    <property type="term" value="C:plasma membrane"/>
    <property type="evidence" value="ECO:0007669"/>
    <property type="project" value="UniProtKB-SubCell"/>
</dbReference>
<evidence type="ECO:0000259" key="26">
    <source>
        <dbReference type="PROSITE" id="PS50927"/>
    </source>
</evidence>
<evidence type="ECO:0000256" key="5">
    <source>
        <dbReference type="ARBA" id="ARBA00022679"/>
    </source>
</evidence>
<evidence type="ECO:0000256" key="9">
    <source>
        <dbReference type="ARBA" id="ARBA00022741"/>
    </source>
</evidence>
<feature type="domain" description="Protein kinase" evidence="24">
    <location>
        <begin position="542"/>
        <end position="817"/>
    </location>
</feature>
<dbReference type="GO" id="GO:0048544">
    <property type="term" value="P:recognition of pollen"/>
    <property type="evidence" value="ECO:0007669"/>
    <property type="project" value="InterPro"/>
</dbReference>
<evidence type="ECO:0000256" key="8">
    <source>
        <dbReference type="ARBA" id="ARBA00022734"/>
    </source>
</evidence>
<dbReference type="FunFam" id="3.30.200.20:FF:000330">
    <property type="entry name" value="G-type lectin S-receptor-like serine/threonine-protein kinase At4g03230"/>
    <property type="match status" value="1"/>
</dbReference>
<dbReference type="Gene3D" id="2.90.10.10">
    <property type="entry name" value="Bulb-type lectin domain"/>
    <property type="match status" value="1"/>
</dbReference>
<evidence type="ECO:0000259" key="27">
    <source>
        <dbReference type="PROSITE" id="PS50948"/>
    </source>
</evidence>
<evidence type="ECO:0000256" key="2">
    <source>
        <dbReference type="ARBA" id="ARBA00022475"/>
    </source>
</evidence>
<evidence type="ECO:0000256" key="23">
    <source>
        <dbReference type="SAM" id="SignalP"/>
    </source>
</evidence>
<dbReference type="PROSITE" id="PS50011">
    <property type="entry name" value="PROTEIN_KINASE_DOM"/>
    <property type="match status" value="1"/>
</dbReference>
<comment type="catalytic activity">
    <reaction evidence="18 19">
        <text>L-seryl-[protein] + ATP = O-phospho-L-seryl-[protein] + ADP + H(+)</text>
        <dbReference type="Rhea" id="RHEA:17989"/>
        <dbReference type="Rhea" id="RHEA-COMP:9863"/>
        <dbReference type="Rhea" id="RHEA-COMP:11604"/>
        <dbReference type="ChEBI" id="CHEBI:15378"/>
        <dbReference type="ChEBI" id="CHEBI:29999"/>
        <dbReference type="ChEBI" id="CHEBI:30616"/>
        <dbReference type="ChEBI" id="CHEBI:83421"/>
        <dbReference type="ChEBI" id="CHEBI:456216"/>
        <dbReference type="EC" id="2.7.11.1"/>
    </reaction>
</comment>
<dbReference type="OrthoDB" id="1910371at2759"/>
<evidence type="ECO:0000313" key="29">
    <source>
        <dbReference type="Proteomes" id="UP001165190"/>
    </source>
</evidence>
<comment type="catalytic activity">
    <reaction evidence="17 19">
        <text>L-threonyl-[protein] + ATP = O-phospho-L-threonyl-[protein] + ADP + H(+)</text>
        <dbReference type="Rhea" id="RHEA:46608"/>
        <dbReference type="Rhea" id="RHEA-COMP:11060"/>
        <dbReference type="Rhea" id="RHEA-COMP:11605"/>
        <dbReference type="ChEBI" id="CHEBI:15378"/>
        <dbReference type="ChEBI" id="CHEBI:30013"/>
        <dbReference type="ChEBI" id="CHEBI:30616"/>
        <dbReference type="ChEBI" id="CHEBI:61977"/>
        <dbReference type="ChEBI" id="CHEBI:456216"/>
        <dbReference type="EC" id="2.7.11.1"/>
    </reaction>
</comment>